<dbReference type="PANTHER" id="PTHR28559">
    <property type="entry name" value="DNA REPAIR PROTEIN XRCC4"/>
    <property type="match status" value="1"/>
</dbReference>
<dbReference type="GO" id="GO:0005958">
    <property type="term" value="C:DNA-dependent protein kinase-DNA ligase 4 complex"/>
    <property type="evidence" value="ECO:0007669"/>
    <property type="project" value="TreeGrafter"/>
</dbReference>
<evidence type="ECO:0000259" key="9">
    <source>
        <dbReference type="Pfam" id="PF21924"/>
    </source>
</evidence>
<comment type="subcellular location">
    <subcellularLocation>
        <location evidence="1">Nucleus</location>
    </subcellularLocation>
</comment>
<keyword evidence="4" id="KW-0234">DNA repair</keyword>
<evidence type="ECO:0000313" key="12">
    <source>
        <dbReference type="RefSeq" id="XP_055901062.1"/>
    </source>
</evidence>
<evidence type="ECO:0000256" key="7">
    <source>
        <dbReference type="SAM" id="MobiDB-lite"/>
    </source>
</evidence>
<feature type="domain" description="XRCC4 N-terminal" evidence="8">
    <location>
        <begin position="21"/>
        <end position="121"/>
    </location>
</feature>
<evidence type="ECO:0000256" key="3">
    <source>
        <dbReference type="ARBA" id="ARBA00023172"/>
    </source>
</evidence>
<dbReference type="RefSeq" id="XP_055901061.1">
    <property type="nucleotide sequence ID" value="XM_056045086.1"/>
</dbReference>
<organism evidence="10 11">
    <name type="scientific">Biomphalaria glabrata</name>
    <name type="common">Bloodfluke planorb</name>
    <name type="synonym">Freshwater snail</name>
    <dbReference type="NCBI Taxonomy" id="6526"/>
    <lineage>
        <taxon>Eukaryota</taxon>
        <taxon>Metazoa</taxon>
        <taxon>Spiralia</taxon>
        <taxon>Lophotrochozoa</taxon>
        <taxon>Mollusca</taxon>
        <taxon>Gastropoda</taxon>
        <taxon>Heterobranchia</taxon>
        <taxon>Euthyneura</taxon>
        <taxon>Panpulmonata</taxon>
        <taxon>Hygrophila</taxon>
        <taxon>Lymnaeoidea</taxon>
        <taxon>Planorbidae</taxon>
        <taxon>Biomphalaria</taxon>
    </lineage>
</organism>
<dbReference type="CDD" id="cd22283">
    <property type="entry name" value="HD_XRCC4_N"/>
    <property type="match status" value="1"/>
</dbReference>
<evidence type="ECO:0000313" key="11">
    <source>
        <dbReference type="RefSeq" id="XP_055901061.1"/>
    </source>
</evidence>
<feature type="domain" description="XRCC4 coiled-coil" evidence="9">
    <location>
        <begin position="130"/>
        <end position="201"/>
    </location>
</feature>
<evidence type="ECO:0000256" key="5">
    <source>
        <dbReference type="ARBA" id="ARBA00023242"/>
    </source>
</evidence>
<protein>
    <submittedName>
        <fullName evidence="11 12">DNA repair protein XRCC4-like</fullName>
    </submittedName>
</protein>
<dbReference type="Gene3D" id="1.20.5.370">
    <property type="match status" value="1"/>
</dbReference>
<dbReference type="Gene3D" id="2.170.210.10">
    <property type="entry name" value="DNA double-strand break repair and VJ recombination XRCC4, N-terminal"/>
    <property type="match status" value="1"/>
</dbReference>
<dbReference type="GO" id="GO:0010165">
    <property type="term" value="P:response to X-ray"/>
    <property type="evidence" value="ECO:0007669"/>
    <property type="project" value="TreeGrafter"/>
</dbReference>
<dbReference type="Pfam" id="PF06632">
    <property type="entry name" value="XRCC4"/>
    <property type="match status" value="1"/>
</dbReference>
<dbReference type="GO" id="GO:0006303">
    <property type="term" value="P:double-strand break repair via nonhomologous end joining"/>
    <property type="evidence" value="ECO:0007669"/>
    <property type="project" value="TreeGrafter"/>
</dbReference>
<keyword evidence="5" id="KW-0539">Nucleus</keyword>
<feature type="compositionally biased region" description="Polar residues" evidence="7">
    <location>
        <begin position="215"/>
        <end position="234"/>
    </location>
</feature>
<keyword evidence="10" id="KW-1185">Reference proteome</keyword>
<dbReference type="InterPro" id="IPR038051">
    <property type="entry name" value="XRCC4-like_N_sf"/>
</dbReference>
<dbReference type="InterPro" id="IPR053962">
    <property type="entry name" value="XRCC4_CC"/>
</dbReference>
<dbReference type="GO" id="GO:0003677">
    <property type="term" value="F:DNA binding"/>
    <property type="evidence" value="ECO:0007669"/>
    <property type="project" value="InterPro"/>
</dbReference>
<dbReference type="GeneID" id="106051599"/>
<evidence type="ECO:0000256" key="6">
    <source>
        <dbReference type="ARBA" id="ARBA00025728"/>
    </source>
</evidence>
<evidence type="ECO:0000256" key="4">
    <source>
        <dbReference type="ARBA" id="ARBA00023204"/>
    </source>
</evidence>
<dbReference type="GO" id="GO:0006310">
    <property type="term" value="P:DNA recombination"/>
    <property type="evidence" value="ECO:0007669"/>
    <property type="project" value="UniProtKB-KW"/>
</dbReference>
<evidence type="ECO:0000313" key="10">
    <source>
        <dbReference type="Proteomes" id="UP001165740"/>
    </source>
</evidence>
<accession>A0A9W3BNF8</accession>
<comment type="similarity">
    <text evidence="6">Belongs to the XRCC4-XLF family. XRCC4 subfamily.</text>
</comment>
<dbReference type="PANTHER" id="PTHR28559:SF1">
    <property type="entry name" value="DNA REPAIR PROTEIN XRCC4"/>
    <property type="match status" value="1"/>
</dbReference>
<dbReference type="Proteomes" id="UP001165740">
    <property type="component" value="Chromosome 10"/>
</dbReference>
<dbReference type="InterPro" id="IPR053961">
    <property type="entry name" value="XRCC4_N"/>
</dbReference>
<gene>
    <name evidence="11 12 13" type="primary">LOC106051599</name>
</gene>
<dbReference type="Pfam" id="PF21924">
    <property type="entry name" value="XRCC4_CC"/>
    <property type="match status" value="1"/>
</dbReference>
<dbReference type="OrthoDB" id="8064436at2759"/>
<evidence type="ECO:0000256" key="1">
    <source>
        <dbReference type="ARBA" id="ARBA00004123"/>
    </source>
</evidence>
<evidence type="ECO:0000256" key="2">
    <source>
        <dbReference type="ARBA" id="ARBA00022763"/>
    </source>
</evidence>
<dbReference type="InterPro" id="IPR014751">
    <property type="entry name" value="XRCC4-like_C"/>
</dbReference>
<sequence length="357" mass="39786">MSKDKLTLTELERSNDAGGKIFLQTALKNNGSEGFKLTLTDGINVWEGAVTEEDLDQLCVQVKMDFNSFVDQTQAAFTKDVTGDANYECHFVEKGDNTGQLTWKKIPAHDVKYNLGSTTLKKCKNSSKKICDILSECIATTRNQQDEIHSLETANEKLSSERQNALKRLERCVKAKEELEKDLYSKFVAILNSKKERIRQLEEQCNNQDHEMDENSNSPIASTSNQQLQTTRNGQRGKKVMKSASEESDSEPEVSPAKKGKNVVNIPSKAVLESSLDFGLDEETASNEPPVVRRPRRQTSNKKNTPAKPVLPRVTSGNTTLERPKSADRRSSLRKSGSGNSNKSADNLDPDDLLDNF</sequence>
<keyword evidence="2" id="KW-0227">DNA damage</keyword>
<dbReference type="AlphaFoldDB" id="A0A9W3BNF8"/>
<feature type="compositionally biased region" description="Polar residues" evidence="7">
    <location>
        <begin position="334"/>
        <end position="345"/>
    </location>
</feature>
<feature type="region of interest" description="Disordered" evidence="7">
    <location>
        <begin position="207"/>
        <end position="357"/>
    </location>
</feature>
<dbReference type="InterPro" id="IPR010585">
    <property type="entry name" value="DNA_repair_prot_XRCC4"/>
</dbReference>
<proteinExistence type="inferred from homology"/>
<keyword evidence="3" id="KW-0233">DNA recombination</keyword>
<dbReference type="RefSeq" id="XP_055901062.1">
    <property type="nucleotide sequence ID" value="XM_056045087.1"/>
</dbReference>
<dbReference type="InterPro" id="IPR009089">
    <property type="entry name" value="XRCC4_N_sf"/>
</dbReference>
<dbReference type="RefSeq" id="XP_055901063.1">
    <property type="nucleotide sequence ID" value="XM_056045088.1"/>
</dbReference>
<reference evidence="11 12" key="1">
    <citation type="submission" date="2025-04" db="UniProtKB">
        <authorList>
            <consortium name="RefSeq"/>
        </authorList>
    </citation>
    <scope>IDENTIFICATION</scope>
</reference>
<name>A0A9W3BNF8_BIOGL</name>
<dbReference type="SUPFAM" id="SSF50809">
    <property type="entry name" value="XRCC4, N-terminal domain"/>
    <property type="match status" value="1"/>
</dbReference>
<evidence type="ECO:0000259" key="8">
    <source>
        <dbReference type="Pfam" id="PF06632"/>
    </source>
</evidence>
<dbReference type="GO" id="GO:0032807">
    <property type="term" value="C:DNA ligase IV complex"/>
    <property type="evidence" value="ECO:0007669"/>
    <property type="project" value="TreeGrafter"/>
</dbReference>
<feature type="compositionally biased region" description="Basic and acidic residues" evidence="7">
    <location>
        <begin position="322"/>
        <end position="331"/>
    </location>
</feature>
<dbReference type="OMA" id="FIKGTWF"/>
<evidence type="ECO:0000313" key="13">
    <source>
        <dbReference type="RefSeq" id="XP_055901063.1"/>
    </source>
</evidence>
<dbReference type="SUPFAM" id="SSF58022">
    <property type="entry name" value="XRCC4, C-terminal oligomerization domain"/>
    <property type="match status" value="1"/>
</dbReference>
<feature type="compositionally biased region" description="Acidic residues" evidence="7">
    <location>
        <begin position="348"/>
        <end position="357"/>
    </location>
</feature>